<name>A0A550CFJ1_9AGAR</name>
<accession>A0A550CFJ1</accession>
<sequence length="106" mass="12163">MSLSLPCHRPTLLLKTASMFDVADAPRDRAYKRSPDRVLELRIVGRTVCTTGRLQVEVDQRIAPNSLCTYTCRFSLSCYGTVRRNDRFIVLTSVVPEYVQRITRIQ</sequence>
<protein>
    <submittedName>
        <fullName evidence="1">Uncharacterized protein</fullName>
    </submittedName>
</protein>
<evidence type="ECO:0000313" key="2">
    <source>
        <dbReference type="Proteomes" id="UP000320762"/>
    </source>
</evidence>
<proteinExistence type="predicted"/>
<dbReference type="AlphaFoldDB" id="A0A550CFJ1"/>
<evidence type="ECO:0000313" key="1">
    <source>
        <dbReference type="EMBL" id="TRM63563.1"/>
    </source>
</evidence>
<gene>
    <name evidence="1" type="ORF">BD626DRAFT_630068</name>
</gene>
<dbReference type="EMBL" id="VDMD01000009">
    <property type="protein sequence ID" value="TRM63563.1"/>
    <property type="molecule type" value="Genomic_DNA"/>
</dbReference>
<keyword evidence="2" id="KW-1185">Reference proteome</keyword>
<reference evidence="1 2" key="1">
    <citation type="journal article" date="2019" name="New Phytol.">
        <title>Comparative genomics reveals unique wood-decay strategies and fruiting body development in the Schizophyllaceae.</title>
        <authorList>
            <person name="Almasi E."/>
            <person name="Sahu N."/>
            <person name="Krizsan K."/>
            <person name="Balint B."/>
            <person name="Kovacs G.M."/>
            <person name="Kiss B."/>
            <person name="Cseklye J."/>
            <person name="Drula E."/>
            <person name="Henrissat B."/>
            <person name="Nagy I."/>
            <person name="Chovatia M."/>
            <person name="Adam C."/>
            <person name="LaButti K."/>
            <person name="Lipzen A."/>
            <person name="Riley R."/>
            <person name="Grigoriev I.V."/>
            <person name="Nagy L.G."/>
        </authorList>
    </citation>
    <scope>NUCLEOTIDE SEQUENCE [LARGE SCALE GENOMIC DNA]</scope>
    <source>
        <strain evidence="1 2">NL-1724</strain>
    </source>
</reference>
<dbReference type="Proteomes" id="UP000320762">
    <property type="component" value="Unassembled WGS sequence"/>
</dbReference>
<organism evidence="1 2">
    <name type="scientific">Schizophyllum amplum</name>
    <dbReference type="NCBI Taxonomy" id="97359"/>
    <lineage>
        <taxon>Eukaryota</taxon>
        <taxon>Fungi</taxon>
        <taxon>Dikarya</taxon>
        <taxon>Basidiomycota</taxon>
        <taxon>Agaricomycotina</taxon>
        <taxon>Agaricomycetes</taxon>
        <taxon>Agaricomycetidae</taxon>
        <taxon>Agaricales</taxon>
        <taxon>Schizophyllaceae</taxon>
        <taxon>Schizophyllum</taxon>
    </lineage>
</organism>
<comment type="caution">
    <text evidence="1">The sequence shown here is derived from an EMBL/GenBank/DDBJ whole genome shotgun (WGS) entry which is preliminary data.</text>
</comment>
<feature type="non-terminal residue" evidence="1">
    <location>
        <position position="106"/>
    </location>
</feature>